<dbReference type="PANTHER" id="PTHR34501">
    <property type="entry name" value="PROTEIN YDDL-RELATED"/>
    <property type="match status" value="1"/>
</dbReference>
<dbReference type="CDD" id="cd00342">
    <property type="entry name" value="gram_neg_porins"/>
    <property type="match status" value="1"/>
</dbReference>
<sequence>MQQETSPSRSVNFDLRHFYTPSTLPQYNHPIGVDVKKTFIVTGSCIATFVTSAAHAQSSVTLYGLIDAGIMYTSNATKGSSHGPLWQATSGTINGSRFGLRGAEDVGGGMKALFVLESGFNVETGQSGQDGRLFGRQAYVGLSGNRFGTVTLGRQYDSMTDFVTPLSGVSGKSGAVGFSHPFDNDNLNHSVRINNAAKYASNNYGGLVFNAMYAFSNSTGFAANRAWSGGASYTHGPFSAGAAYLQIDGSKGSTVDSPGAIDVKESSLNGQGGFSLGSERQRTFGGGLNYTFGPAVLGFVYTHSQLDGSGSFGSTGGNVSFHNFEVNSKYTLTPAISCALAYTYTKGHVDNTTTYGTDPKWHQLDLQTVYAFSKRTDVYAEAMYQHAVGKNYVAFMKGSGGASSTANQLVGTLGMRTRF</sequence>
<evidence type="ECO:0000256" key="3">
    <source>
        <dbReference type="ARBA" id="ARBA00022448"/>
    </source>
</evidence>
<name>A0A7T4TAT1_9BURK</name>
<dbReference type="Pfam" id="PF13609">
    <property type="entry name" value="Porin_4"/>
    <property type="match status" value="1"/>
</dbReference>
<dbReference type="InterPro" id="IPR033900">
    <property type="entry name" value="Gram_neg_porin_domain"/>
</dbReference>
<evidence type="ECO:0000256" key="10">
    <source>
        <dbReference type="ARBA" id="ARBA00023237"/>
    </source>
</evidence>
<evidence type="ECO:0000313" key="13">
    <source>
        <dbReference type="Proteomes" id="UP000595610"/>
    </source>
</evidence>
<evidence type="ECO:0000259" key="11">
    <source>
        <dbReference type="Pfam" id="PF13609"/>
    </source>
</evidence>
<evidence type="ECO:0000256" key="9">
    <source>
        <dbReference type="ARBA" id="ARBA00023136"/>
    </source>
</evidence>
<dbReference type="Proteomes" id="UP000595610">
    <property type="component" value="Chromosome 2"/>
</dbReference>
<comment type="subunit">
    <text evidence="2">Homotrimer.</text>
</comment>
<evidence type="ECO:0000256" key="7">
    <source>
        <dbReference type="ARBA" id="ARBA00023065"/>
    </source>
</evidence>
<evidence type="ECO:0000256" key="2">
    <source>
        <dbReference type="ARBA" id="ARBA00011233"/>
    </source>
</evidence>
<evidence type="ECO:0000256" key="8">
    <source>
        <dbReference type="ARBA" id="ARBA00023114"/>
    </source>
</evidence>
<keyword evidence="5" id="KW-0812">Transmembrane</keyword>
<keyword evidence="13" id="KW-1185">Reference proteome</keyword>
<dbReference type="InterPro" id="IPR050298">
    <property type="entry name" value="Gram-neg_bact_OMP"/>
</dbReference>
<dbReference type="SUPFAM" id="SSF56935">
    <property type="entry name" value="Porins"/>
    <property type="match status" value="1"/>
</dbReference>
<dbReference type="EMBL" id="CP066076">
    <property type="protein sequence ID" value="QQC66482.1"/>
    <property type="molecule type" value="Genomic_DNA"/>
</dbReference>
<protein>
    <submittedName>
        <fullName evidence="12">Porin</fullName>
    </submittedName>
</protein>
<dbReference type="AlphaFoldDB" id="A0A7T4TAT1"/>
<evidence type="ECO:0000256" key="4">
    <source>
        <dbReference type="ARBA" id="ARBA00022452"/>
    </source>
</evidence>
<keyword evidence="3" id="KW-0813">Transport</keyword>
<evidence type="ECO:0000313" key="12">
    <source>
        <dbReference type="EMBL" id="QQC66482.1"/>
    </source>
</evidence>
<dbReference type="PRINTS" id="PR00182">
    <property type="entry name" value="ECOLNEIPORIN"/>
</dbReference>
<organism evidence="12 13">
    <name type="scientific">Paraburkholderia ginsengisoli</name>
    <dbReference type="NCBI Taxonomy" id="311231"/>
    <lineage>
        <taxon>Bacteria</taxon>
        <taxon>Pseudomonadati</taxon>
        <taxon>Pseudomonadota</taxon>
        <taxon>Betaproteobacteria</taxon>
        <taxon>Burkholderiales</taxon>
        <taxon>Burkholderiaceae</taxon>
        <taxon>Paraburkholderia</taxon>
    </lineage>
</organism>
<keyword evidence="8" id="KW-0626">Porin</keyword>
<keyword evidence="6" id="KW-0732">Signal</keyword>
<dbReference type="KEGG" id="pgis:I6I06_27350"/>
<accession>A0A7T4TAT1</accession>
<keyword evidence="10" id="KW-0998">Cell outer membrane</keyword>
<dbReference type="InterPro" id="IPR001702">
    <property type="entry name" value="Porin_Gram-ve"/>
</dbReference>
<gene>
    <name evidence="12" type="ORF">I6I06_27350</name>
</gene>
<dbReference type="GO" id="GO:0009279">
    <property type="term" value="C:cell outer membrane"/>
    <property type="evidence" value="ECO:0007669"/>
    <property type="project" value="UniProtKB-SubCell"/>
</dbReference>
<comment type="subcellular location">
    <subcellularLocation>
        <location evidence="1">Cell outer membrane</location>
        <topology evidence="1">Multi-pass membrane protein</topology>
    </subcellularLocation>
</comment>
<keyword evidence="9" id="KW-0472">Membrane</keyword>
<dbReference type="InterPro" id="IPR023614">
    <property type="entry name" value="Porin_dom_sf"/>
</dbReference>
<evidence type="ECO:0000256" key="6">
    <source>
        <dbReference type="ARBA" id="ARBA00022729"/>
    </source>
</evidence>
<evidence type="ECO:0000256" key="5">
    <source>
        <dbReference type="ARBA" id="ARBA00022692"/>
    </source>
</evidence>
<dbReference type="Gene3D" id="2.40.160.10">
    <property type="entry name" value="Porin"/>
    <property type="match status" value="1"/>
</dbReference>
<dbReference type="GO" id="GO:0015288">
    <property type="term" value="F:porin activity"/>
    <property type="evidence" value="ECO:0007669"/>
    <property type="project" value="UniProtKB-KW"/>
</dbReference>
<proteinExistence type="predicted"/>
<dbReference type="PANTHER" id="PTHR34501:SF9">
    <property type="entry name" value="MAJOR OUTER MEMBRANE PROTEIN P.IA"/>
    <property type="match status" value="1"/>
</dbReference>
<reference evidence="12 13" key="1">
    <citation type="submission" date="2020-12" db="EMBL/GenBank/DDBJ databases">
        <title>FDA dAtabase for Regulatory Grade micrObial Sequences (FDA-ARGOS): Supporting development and validation of Infectious Disease Dx tests.</title>
        <authorList>
            <person name="Nelson B."/>
            <person name="Plummer A."/>
            <person name="Tallon L."/>
            <person name="Sadzewicz L."/>
            <person name="Zhao X."/>
            <person name="Boylan J."/>
            <person name="Ott S."/>
            <person name="Bowen H."/>
            <person name="Vavikolanu K."/>
            <person name="Mehta A."/>
            <person name="Aluvathingal J."/>
            <person name="Nadendla S."/>
            <person name="Myers T."/>
            <person name="Yan Y."/>
            <person name="Sichtig H."/>
        </authorList>
    </citation>
    <scope>NUCLEOTIDE SEQUENCE [LARGE SCALE GENOMIC DNA]</scope>
    <source>
        <strain evidence="12 13">FDAARGOS_1049</strain>
    </source>
</reference>
<dbReference type="GO" id="GO:0034220">
    <property type="term" value="P:monoatomic ion transmembrane transport"/>
    <property type="evidence" value="ECO:0007669"/>
    <property type="project" value="InterPro"/>
</dbReference>
<evidence type="ECO:0000256" key="1">
    <source>
        <dbReference type="ARBA" id="ARBA00004571"/>
    </source>
</evidence>
<keyword evidence="7" id="KW-0406">Ion transport</keyword>
<dbReference type="GO" id="GO:0046930">
    <property type="term" value="C:pore complex"/>
    <property type="evidence" value="ECO:0007669"/>
    <property type="project" value="UniProtKB-KW"/>
</dbReference>
<feature type="domain" description="Porin" evidence="11">
    <location>
        <begin position="47"/>
        <end position="386"/>
    </location>
</feature>
<keyword evidence="4" id="KW-1134">Transmembrane beta strand</keyword>